<reference evidence="2" key="1">
    <citation type="submission" date="2023-08" db="EMBL/GenBank/DDBJ databases">
        <title>Black Yeasts Isolated from many extreme environments.</title>
        <authorList>
            <person name="Coleine C."/>
            <person name="Stajich J.E."/>
            <person name="Selbmann L."/>
        </authorList>
    </citation>
    <scope>NUCLEOTIDE SEQUENCE</scope>
    <source>
        <strain evidence="2">CCFEE 5810</strain>
    </source>
</reference>
<feature type="compositionally biased region" description="Acidic residues" evidence="1">
    <location>
        <begin position="42"/>
        <end position="59"/>
    </location>
</feature>
<feature type="compositionally biased region" description="Acidic residues" evidence="1">
    <location>
        <begin position="305"/>
        <end position="345"/>
    </location>
</feature>
<protein>
    <submittedName>
        <fullName evidence="2">Uncharacterized protein</fullName>
    </submittedName>
</protein>
<gene>
    <name evidence="2" type="ORF">LTR97_012130</name>
</gene>
<evidence type="ECO:0000313" key="3">
    <source>
        <dbReference type="Proteomes" id="UP001310594"/>
    </source>
</evidence>
<evidence type="ECO:0000256" key="1">
    <source>
        <dbReference type="SAM" id="MobiDB-lite"/>
    </source>
</evidence>
<proteinExistence type="predicted"/>
<name>A0AAN7ZY85_9PEZI</name>
<dbReference type="AlphaFoldDB" id="A0AAN7ZY85"/>
<feature type="region of interest" description="Disordered" evidence="1">
    <location>
        <begin position="1"/>
        <end position="62"/>
    </location>
</feature>
<accession>A0AAN7ZY85</accession>
<sequence>MDSRSTADSFRNTHIDERLGEPETPSPPLENVEGTIVPGAEVDGDAAEEESSNDAEDTSDASMNSAEYDEMLNQLGDRLNECLRTKEAIVKAFDDSLARYEEEDFRAFQLLDCHIKDARKAAESDVRRSDIMDWYIKAPDYVTEAIGALSRYHHREVLATFRLYTMERPDISHGVHAEQLYAATQDDTEEFSKYFSSFGYEDRFGTVGYLAVNFEVRVIKVEHAQAWEHYPQADYHSSIEYLLALWVFNARQAILTDGFPGKDTMSDNDKFILVELLNRMVRYGKSLPSPDNPAAVEAARVAQETADEEAAADAQEINEENNNDDSEQEGEEESEDGSEKDDEVNDGNVHEDEGELGAGGISDGDGDEV</sequence>
<feature type="compositionally biased region" description="Basic and acidic residues" evidence="1">
    <location>
        <begin position="1"/>
        <end position="21"/>
    </location>
</feature>
<evidence type="ECO:0000313" key="2">
    <source>
        <dbReference type="EMBL" id="KAK5690577.1"/>
    </source>
</evidence>
<dbReference type="Proteomes" id="UP001310594">
    <property type="component" value="Unassembled WGS sequence"/>
</dbReference>
<comment type="caution">
    <text evidence="2">The sequence shown here is derived from an EMBL/GenBank/DDBJ whole genome shotgun (WGS) entry which is preliminary data.</text>
</comment>
<organism evidence="2 3">
    <name type="scientific">Elasticomyces elasticus</name>
    <dbReference type="NCBI Taxonomy" id="574655"/>
    <lineage>
        <taxon>Eukaryota</taxon>
        <taxon>Fungi</taxon>
        <taxon>Dikarya</taxon>
        <taxon>Ascomycota</taxon>
        <taxon>Pezizomycotina</taxon>
        <taxon>Dothideomycetes</taxon>
        <taxon>Dothideomycetidae</taxon>
        <taxon>Mycosphaerellales</taxon>
        <taxon>Teratosphaeriaceae</taxon>
        <taxon>Elasticomyces</taxon>
    </lineage>
</organism>
<dbReference type="EMBL" id="JAVRQU010000024">
    <property type="protein sequence ID" value="KAK5690577.1"/>
    <property type="molecule type" value="Genomic_DNA"/>
</dbReference>
<feature type="region of interest" description="Disordered" evidence="1">
    <location>
        <begin position="287"/>
        <end position="369"/>
    </location>
</feature>